<evidence type="ECO:0000256" key="1">
    <source>
        <dbReference type="ARBA" id="ARBA00022729"/>
    </source>
</evidence>
<evidence type="ECO:0000313" key="5">
    <source>
        <dbReference type="EMBL" id="QDT20187.1"/>
    </source>
</evidence>
<evidence type="ECO:0000313" key="6">
    <source>
        <dbReference type="Proteomes" id="UP000320421"/>
    </source>
</evidence>
<dbReference type="Proteomes" id="UP000320421">
    <property type="component" value="Chromosome"/>
</dbReference>
<dbReference type="EMBL" id="CP036266">
    <property type="protein sequence ID" value="QDT20187.1"/>
    <property type="molecule type" value="Genomic_DNA"/>
</dbReference>
<evidence type="ECO:0000259" key="4">
    <source>
        <dbReference type="PROSITE" id="PS51484"/>
    </source>
</evidence>
<accession>A0A517PLD6</accession>
<keyword evidence="2" id="KW-0325">Glycoprotein</keyword>
<feature type="signal peptide" evidence="3">
    <location>
        <begin position="1"/>
        <end position="28"/>
    </location>
</feature>
<dbReference type="PANTHER" id="PTHR46769:SF2">
    <property type="entry name" value="FIBROCYSTIN-L ISOFORM 2 PRECURSOR-RELATED"/>
    <property type="match status" value="1"/>
</dbReference>
<dbReference type="OrthoDB" id="227223at2"/>
<name>A0A517PLD6_9PLAN</name>
<dbReference type="RefSeq" id="WP_145182669.1">
    <property type="nucleotide sequence ID" value="NZ_CP036266.1"/>
</dbReference>
<reference evidence="5 6" key="1">
    <citation type="submission" date="2019-02" db="EMBL/GenBank/DDBJ databases">
        <title>Deep-cultivation of Planctomycetes and their phenomic and genomic characterization uncovers novel biology.</title>
        <authorList>
            <person name="Wiegand S."/>
            <person name="Jogler M."/>
            <person name="Boedeker C."/>
            <person name="Pinto D."/>
            <person name="Vollmers J."/>
            <person name="Rivas-Marin E."/>
            <person name="Kohn T."/>
            <person name="Peeters S.H."/>
            <person name="Heuer A."/>
            <person name="Rast P."/>
            <person name="Oberbeckmann S."/>
            <person name="Bunk B."/>
            <person name="Jeske O."/>
            <person name="Meyerdierks A."/>
            <person name="Storesund J.E."/>
            <person name="Kallscheuer N."/>
            <person name="Luecker S."/>
            <person name="Lage O.M."/>
            <person name="Pohl T."/>
            <person name="Merkel B.J."/>
            <person name="Hornburger P."/>
            <person name="Mueller R.-W."/>
            <person name="Bruemmer F."/>
            <person name="Labrenz M."/>
            <person name="Spormann A.M."/>
            <person name="Op den Camp H."/>
            <person name="Overmann J."/>
            <person name="Amann R."/>
            <person name="Jetten M.S.M."/>
            <person name="Mascher T."/>
            <person name="Medema M.H."/>
            <person name="Devos D.P."/>
            <person name="Kaster A.-K."/>
            <person name="Ovreas L."/>
            <person name="Rohde M."/>
            <person name="Galperin M.Y."/>
            <person name="Jogler C."/>
        </authorList>
    </citation>
    <scope>NUCLEOTIDE SEQUENCE [LARGE SCALE GENOMIC DNA]</scope>
    <source>
        <strain evidence="5 6">HG66A1</strain>
    </source>
</reference>
<keyword evidence="6" id="KW-1185">Reference proteome</keyword>
<feature type="chain" id="PRO_5022109728" evidence="3">
    <location>
        <begin position="29"/>
        <end position="721"/>
    </location>
</feature>
<dbReference type="Pfam" id="PF10162">
    <property type="entry name" value="G8"/>
    <property type="match status" value="1"/>
</dbReference>
<evidence type="ECO:0000256" key="2">
    <source>
        <dbReference type="ARBA" id="ARBA00023180"/>
    </source>
</evidence>
<evidence type="ECO:0000256" key="3">
    <source>
        <dbReference type="SAM" id="SignalP"/>
    </source>
</evidence>
<dbReference type="PANTHER" id="PTHR46769">
    <property type="entry name" value="POLYCYSTIC KIDNEY AND HEPATIC DISEASE 1 (AUTOSOMAL RECESSIVE)-LIKE 1"/>
    <property type="match status" value="1"/>
</dbReference>
<dbReference type="InterPro" id="IPR052387">
    <property type="entry name" value="Fibrocystin"/>
</dbReference>
<dbReference type="InterPro" id="IPR019316">
    <property type="entry name" value="G8_domain"/>
</dbReference>
<keyword evidence="1 3" id="KW-0732">Signal</keyword>
<gene>
    <name evidence="5" type="ORF">HG66A1_19720</name>
</gene>
<dbReference type="Pfam" id="PF24606">
    <property type="entry name" value="CEMIP_beta-hel"/>
    <property type="match status" value="1"/>
</dbReference>
<protein>
    <submittedName>
        <fullName evidence="5">G8 domain protein</fullName>
    </submittedName>
</protein>
<organism evidence="5 6">
    <name type="scientific">Gimesia chilikensis</name>
    <dbReference type="NCBI Taxonomy" id="2605989"/>
    <lineage>
        <taxon>Bacteria</taxon>
        <taxon>Pseudomonadati</taxon>
        <taxon>Planctomycetota</taxon>
        <taxon>Planctomycetia</taxon>
        <taxon>Planctomycetales</taxon>
        <taxon>Planctomycetaceae</taxon>
        <taxon>Gimesia</taxon>
    </lineage>
</organism>
<dbReference type="PROSITE" id="PS51484">
    <property type="entry name" value="G8"/>
    <property type="match status" value="1"/>
</dbReference>
<proteinExistence type="predicted"/>
<dbReference type="AlphaFoldDB" id="A0A517PLD6"/>
<dbReference type="InterPro" id="IPR055401">
    <property type="entry name" value="CEMIP_beta-hel_dom"/>
</dbReference>
<feature type="domain" description="G8" evidence="4">
    <location>
        <begin position="52"/>
        <end position="203"/>
    </location>
</feature>
<sequence length="721" mass="81010" precursor="true">MHHFPSNLLVHFLAGLACLVTGASPLLAHETHNHAEMKVIHSAQSGPWSSPETWQGGKVPGAGAQVLIQRDHKIVYDVDSKDVIRGIQISGTLKFASDRNTRLEVGLIRIEDLDHYCEEGFDCQMVVESDGKNAKNAFSFARPAPTLEVGRPDSPIPAKHTALIRLHYIEGMNKETCPAIICCGGRMDIHGAPLERTWVKLPYQTAKVGEARVVMPYPLPGWKVGDRIILSGTTRQFGYIGTRHRKSGDDNSVADNPTTEERVITRMRHWGGFDSKLQIVSFDKPLEFDHLGSGEYRAEVANLSRNVIVESADPEGIRGHTMYHADSKGSISYAEFRHLGKKDTLGKYPIHYHLVGDSMRGSSLTGLSVWDSHNRWITVHGTQYLVVKDCVGYKSVGHGFFLEDGTEVYNIFDRNLAVQALGGKPLPKQVLPYDLNLGSGFWWANSLNTFTRNVAAECDEDGFRFEVVERKDFNPTLPILQKDGSMKEVDIRTLPFVRFDGNEAHCQRLFAINLGGFAGGRFNKEDSDVEGIGPDYQHPFLLRNTKVWDSHWAFHCGTPCVRIEDFELHDCAYGLWRCVMHRHEYRRLNFSEVNTTVFFPRAAGDSDYAYSLKDYFDLEPIDDLPPVTVITHIEPQQSGQVLVRGVTSDNYDVKQVKVNEQPVRPTAANFQEWEIVLPVPESGNLRLVTSAEDMKGNQEMLPHQVNYSQQSSLTNHLLSEK</sequence>